<dbReference type="PANTHER" id="PTHR43791:SF60">
    <property type="entry name" value="TRANSPORTER, PUTATIVE (AFU_ORTHOLOGUE AFUA_1G17160)-RELATED"/>
    <property type="match status" value="1"/>
</dbReference>
<proteinExistence type="predicted"/>
<evidence type="ECO:0000313" key="7">
    <source>
        <dbReference type="EMBL" id="SGZ52130.1"/>
    </source>
</evidence>
<dbReference type="GO" id="GO:0022857">
    <property type="term" value="F:transmembrane transporter activity"/>
    <property type="evidence" value="ECO:0007669"/>
    <property type="project" value="InterPro"/>
</dbReference>
<feature type="transmembrane region" description="Helical" evidence="6">
    <location>
        <begin position="389"/>
        <end position="410"/>
    </location>
</feature>
<evidence type="ECO:0000256" key="5">
    <source>
        <dbReference type="ARBA" id="ARBA00023136"/>
    </source>
</evidence>
<protein>
    <submittedName>
        <fullName evidence="7">CIC11C00000004259</fullName>
    </submittedName>
</protein>
<feature type="transmembrane region" description="Helical" evidence="6">
    <location>
        <begin position="363"/>
        <end position="382"/>
    </location>
</feature>
<keyword evidence="5 6" id="KW-0472">Membrane</keyword>
<name>A0A1L0BPN1_9ASCO</name>
<organism evidence="7 8">
    <name type="scientific">Sungouiella intermedia</name>
    <dbReference type="NCBI Taxonomy" id="45354"/>
    <lineage>
        <taxon>Eukaryota</taxon>
        <taxon>Fungi</taxon>
        <taxon>Dikarya</taxon>
        <taxon>Ascomycota</taxon>
        <taxon>Saccharomycotina</taxon>
        <taxon>Pichiomycetes</taxon>
        <taxon>Metschnikowiaceae</taxon>
        <taxon>Sungouiella</taxon>
    </lineage>
</organism>
<sequence length="545" mass="62842">MSFLWNKKDSADDKKEPVDVKTNYIESDTASEKSFDHVFQDPVKLAYYKDLYEKTNYECRDYLDPDLTWTPEEERKIVWKNDWYVTFWAFIMFTGLNLDRFNIKNALADNMLKELGLITNDYNLANTVNLVCFLGAELPSQLITKKLGADVWIPIQMCLWSIVSLAQFWVNGKASLVVCRGLIGLFEGGFIADMTLWMTYFYTRKELPFRISLFYISNYSSAILSALLAAGLLQIQTERYPEGWRWLFLIEGVFTFLIGVASFFFMPASVVSTKAWYRKKGWYTDREEKILVNKVLREDPTKGDMNNRQPVGLRELIVAFFDIDMLPVYIVRLFGDINSSPVTTYLSLTLRQLGFSTFKTNMLSIPLNVIGIVSMLVITYLSEIVNMRSLLIMITPVWTGVCLIALRWWPQAQINVWGTFALLTIMLGHPPTWPLSISWCMANSNSVRSRAVSSAVVNMFSQAAGIISSNIYRTDDAPLYHRGNVVLIGLSGATIALCLLSILYYKFRNYQNEKKWNAMTVEEQERYVRETTDEGNKRIDFRFVY</sequence>
<keyword evidence="4 6" id="KW-1133">Transmembrane helix</keyword>
<feature type="transmembrane region" description="Helical" evidence="6">
    <location>
        <begin position="151"/>
        <end position="170"/>
    </location>
</feature>
<feature type="transmembrane region" description="Helical" evidence="6">
    <location>
        <begin position="451"/>
        <end position="472"/>
    </location>
</feature>
<evidence type="ECO:0000313" key="8">
    <source>
        <dbReference type="Proteomes" id="UP000182259"/>
    </source>
</evidence>
<feature type="transmembrane region" description="Helical" evidence="6">
    <location>
        <begin position="182"/>
        <end position="201"/>
    </location>
</feature>
<dbReference type="InterPro" id="IPR036259">
    <property type="entry name" value="MFS_trans_sf"/>
</dbReference>
<feature type="transmembrane region" description="Helical" evidence="6">
    <location>
        <begin position="247"/>
        <end position="271"/>
    </location>
</feature>
<dbReference type="Gene3D" id="1.20.1250.20">
    <property type="entry name" value="MFS general substrate transporter like domains"/>
    <property type="match status" value="2"/>
</dbReference>
<keyword evidence="3 6" id="KW-0812">Transmembrane</keyword>
<feature type="transmembrane region" description="Helical" evidence="6">
    <location>
        <begin position="213"/>
        <end position="235"/>
    </location>
</feature>
<dbReference type="InterPro" id="IPR011701">
    <property type="entry name" value="MFS"/>
</dbReference>
<keyword evidence="2" id="KW-0813">Transport</keyword>
<dbReference type="FunFam" id="1.20.1250.20:FF:000106">
    <property type="entry name" value="MFS transporter, putative"/>
    <property type="match status" value="1"/>
</dbReference>
<dbReference type="PANTHER" id="PTHR43791">
    <property type="entry name" value="PERMEASE-RELATED"/>
    <property type="match status" value="1"/>
</dbReference>
<evidence type="ECO:0000256" key="3">
    <source>
        <dbReference type="ARBA" id="ARBA00022692"/>
    </source>
</evidence>
<dbReference type="Pfam" id="PF07690">
    <property type="entry name" value="MFS_1"/>
    <property type="match status" value="1"/>
</dbReference>
<accession>A0A1L0BPN1</accession>
<feature type="transmembrane region" description="Helical" evidence="6">
    <location>
        <begin position="484"/>
        <end position="505"/>
    </location>
</feature>
<evidence type="ECO:0000256" key="6">
    <source>
        <dbReference type="SAM" id="Phobius"/>
    </source>
</evidence>
<feature type="transmembrane region" description="Helical" evidence="6">
    <location>
        <begin position="416"/>
        <end position="439"/>
    </location>
</feature>
<reference evidence="7 8" key="1">
    <citation type="submission" date="2016-10" db="EMBL/GenBank/DDBJ databases">
        <authorList>
            <person name="de Groot N.N."/>
        </authorList>
    </citation>
    <scope>NUCLEOTIDE SEQUENCE [LARGE SCALE GENOMIC DNA]</scope>
    <source>
        <strain evidence="7 8">PYCC 4715</strain>
    </source>
</reference>
<gene>
    <name evidence="7" type="ORF">SAMEA4029009_CIC11G00000004259</name>
</gene>
<dbReference type="Proteomes" id="UP000182259">
    <property type="component" value="Chromosome II"/>
</dbReference>
<dbReference type="AlphaFoldDB" id="A0A1L0BPN1"/>
<dbReference type="SUPFAM" id="SSF103473">
    <property type="entry name" value="MFS general substrate transporter"/>
    <property type="match status" value="1"/>
</dbReference>
<evidence type="ECO:0000256" key="1">
    <source>
        <dbReference type="ARBA" id="ARBA00004141"/>
    </source>
</evidence>
<comment type="subcellular location">
    <subcellularLocation>
        <location evidence="1">Membrane</location>
        <topology evidence="1">Multi-pass membrane protein</topology>
    </subcellularLocation>
</comment>
<dbReference type="EMBL" id="LT635765">
    <property type="protein sequence ID" value="SGZ52130.1"/>
    <property type="molecule type" value="Genomic_DNA"/>
</dbReference>
<evidence type="ECO:0000256" key="4">
    <source>
        <dbReference type="ARBA" id="ARBA00022989"/>
    </source>
</evidence>
<dbReference type="GO" id="GO:0016020">
    <property type="term" value="C:membrane"/>
    <property type="evidence" value="ECO:0007669"/>
    <property type="project" value="UniProtKB-SubCell"/>
</dbReference>
<evidence type="ECO:0000256" key="2">
    <source>
        <dbReference type="ARBA" id="ARBA00022448"/>
    </source>
</evidence>